<comment type="caution">
    <text evidence="1">The sequence shown here is derived from an EMBL/GenBank/DDBJ whole genome shotgun (WGS) entry which is preliminary data.</text>
</comment>
<proteinExistence type="predicted"/>
<evidence type="ECO:0000313" key="2">
    <source>
        <dbReference type="Proteomes" id="UP001151760"/>
    </source>
</evidence>
<name>A0ABQ4XY53_9ASTR</name>
<keyword evidence="2" id="KW-1185">Reference proteome</keyword>
<dbReference type="EMBL" id="BQNB010009925">
    <property type="protein sequence ID" value="GJS70304.1"/>
    <property type="molecule type" value="Genomic_DNA"/>
</dbReference>
<sequence>MTSNGGSNSSNPFGDTMLTKFHLKWEAAESAYEVAKEKDYTVMRLEDMKFLAISMKAFVYNDEEERQEEG</sequence>
<dbReference type="Proteomes" id="UP001151760">
    <property type="component" value="Unassembled WGS sequence"/>
</dbReference>
<accession>A0ABQ4XY53</accession>
<reference evidence="1" key="1">
    <citation type="journal article" date="2022" name="Int. J. Mol. Sci.">
        <title>Draft Genome of Tanacetum Coccineum: Genomic Comparison of Closely Related Tanacetum-Family Plants.</title>
        <authorList>
            <person name="Yamashiro T."/>
            <person name="Shiraishi A."/>
            <person name="Nakayama K."/>
            <person name="Satake H."/>
        </authorList>
    </citation>
    <scope>NUCLEOTIDE SEQUENCE</scope>
</reference>
<protein>
    <submittedName>
        <fullName evidence="1">Uncharacterized protein</fullName>
    </submittedName>
</protein>
<organism evidence="1 2">
    <name type="scientific">Tanacetum coccineum</name>
    <dbReference type="NCBI Taxonomy" id="301880"/>
    <lineage>
        <taxon>Eukaryota</taxon>
        <taxon>Viridiplantae</taxon>
        <taxon>Streptophyta</taxon>
        <taxon>Embryophyta</taxon>
        <taxon>Tracheophyta</taxon>
        <taxon>Spermatophyta</taxon>
        <taxon>Magnoliopsida</taxon>
        <taxon>eudicotyledons</taxon>
        <taxon>Gunneridae</taxon>
        <taxon>Pentapetalae</taxon>
        <taxon>asterids</taxon>
        <taxon>campanulids</taxon>
        <taxon>Asterales</taxon>
        <taxon>Asteraceae</taxon>
        <taxon>Asteroideae</taxon>
        <taxon>Anthemideae</taxon>
        <taxon>Anthemidinae</taxon>
        <taxon>Tanacetum</taxon>
    </lineage>
</organism>
<gene>
    <name evidence="1" type="ORF">Tco_0703145</name>
</gene>
<evidence type="ECO:0000313" key="1">
    <source>
        <dbReference type="EMBL" id="GJS70304.1"/>
    </source>
</evidence>
<reference evidence="1" key="2">
    <citation type="submission" date="2022-01" db="EMBL/GenBank/DDBJ databases">
        <authorList>
            <person name="Yamashiro T."/>
            <person name="Shiraishi A."/>
            <person name="Satake H."/>
            <person name="Nakayama K."/>
        </authorList>
    </citation>
    <scope>NUCLEOTIDE SEQUENCE</scope>
</reference>